<dbReference type="Gene3D" id="2.60.40.1240">
    <property type="match status" value="1"/>
</dbReference>
<dbReference type="InterPro" id="IPR029050">
    <property type="entry name" value="Immunoprotect_excell_Ig-like"/>
</dbReference>
<dbReference type="AlphaFoldDB" id="A0AAC9IGF3"/>
<feature type="chain" id="PRO_5042255525" evidence="2">
    <location>
        <begin position="21"/>
        <end position="346"/>
    </location>
</feature>
<evidence type="ECO:0000256" key="2">
    <source>
        <dbReference type="SAM" id="SignalP"/>
    </source>
</evidence>
<evidence type="ECO:0000313" key="6">
    <source>
        <dbReference type="Proteomes" id="UP000177709"/>
    </source>
</evidence>
<feature type="domain" description="DUF4352" evidence="3">
    <location>
        <begin position="35"/>
        <end position="140"/>
    </location>
</feature>
<accession>A0AAC9IGF3</accession>
<reference evidence="5 6" key="1">
    <citation type="submission" date="2016-10" db="EMBL/GenBank/DDBJ databases">
        <title>Whole genome sequence of hyper active fibrinolysis bacterium Bacillus pumilus strain VV3 isolated from fermented rice.</title>
        <authorList>
            <person name="Mariadas V.A."/>
            <person name="Vijayaraghavan P."/>
            <person name="Dhandapani V."/>
        </authorList>
    </citation>
    <scope>NUCLEOTIDE SEQUENCE [LARGE SCALE GENOMIC DNA]</scope>
    <source>
        <strain evidence="5 6">VV3</strain>
    </source>
</reference>
<dbReference type="RefSeq" id="WP_071168159.1">
    <property type="nucleotide sequence ID" value="NZ_CP017786.1"/>
</dbReference>
<feature type="signal peptide" evidence="2">
    <location>
        <begin position="1"/>
        <end position="20"/>
    </location>
</feature>
<dbReference type="InterPro" id="IPR031343">
    <property type="entry name" value="DUF5105"/>
</dbReference>
<keyword evidence="1 2" id="KW-0732">Signal</keyword>
<evidence type="ECO:0000313" key="5">
    <source>
        <dbReference type="EMBL" id="AOZ88421.1"/>
    </source>
</evidence>
<dbReference type="KEGG" id="bxi:BK049_06725"/>
<dbReference type="PROSITE" id="PS51257">
    <property type="entry name" value="PROKAR_LIPOPROTEIN"/>
    <property type="match status" value="1"/>
</dbReference>
<proteinExistence type="predicted"/>
<dbReference type="EMBL" id="CP017786">
    <property type="protein sequence ID" value="AOZ88421.1"/>
    <property type="molecule type" value="Genomic_DNA"/>
</dbReference>
<dbReference type="Pfam" id="PF17118">
    <property type="entry name" value="DUF5105"/>
    <property type="match status" value="1"/>
</dbReference>
<gene>
    <name evidence="5" type="ORF">BK049_06725</name>
</gene>
<dbReference type="Pfam" id="PF11611">
    <property type="entry name" value="DUF4352"/>
    <property type="match status" value="1"/>
</dbReference>
<dbReference type="InterPro" id="IPR029051">
    <property type="entry name" value="DUF4352"/>
</dbReference>
<evidence type="ECO:0000259" key="3">
    <source>
        <dbReference type="Pfam" id="PF11611"/>
    </source>
</evidence>
<feature type="domain" description="DUF5105" evidence="4">
    <location>
        <begin position="158"/>
        <end position="343"/>
    </location>
</feature>
<organism evidence="5 6">
    <name type="scientific">Bacillus xiamenensis</name>
    <dbReference type="NCBI Taxonomy" id="1178537"/>
    <lineage>
        <taxon>Bacteria</taxon>
        <taxon>Bacillati</taxon>
        <taxon>Bacillota</taxon>
        <taxon>Bacilli</taxon>
        <taxon>Bacillales</taxon>
        <taxon>Bacillaceae</taxon>
        <taxon>Bacillus</taxon>
    </lineage>
</organism>
<protein>
    <submittedName>
        <fullName evidence="5">DUF5105 domain-containing protein</fullName>
    </submittedName>
</protein>
<evidence type="ECO:0000259" key="4">
    <source>
        <dbReference type="Pfam" id="PF17118"/>
    </source>
</evidence>
<evidence type="ECO:0000256" key="1">
    <source>
        <dbReference type="ARBA" id="ARBA00022729"/>
    </source>
</evidence>
<name>A0AAC9IGF3_9BACI</name>
<dbReference type="Proteomes" id="UP000177709">
    <property type="component" value="Chromosome"/>
</dbReference>
<sequence length="346" mass="39482">MNLKKLSALLMISFVMIISAACQSSSKSTNAEQKSTKTAEIKVNSYEYTLPEDSTTTLRDNELVLKVNVTITNKSDKALSLYNSDFSLYQDDAKVSDLKFYGSKDRLDLESLNKGKSLSGALYFLVDKGKKYQFVYQDSIKKNSDSIEIALDGNKRLDTATKLDNPAKALSAYTDIIVFDKKNDQFSELTGDNQSDIVNKYHEMFVKDFKRSASIYGNEVSDRDILSMYKRMQNTMKDKAKVETSVKTISDDEAKVSAQVTGIDASNLKDKLDKQKDEFYNGKIRSKEELYKKILKMYASEFEKLPPVSSPVEYEVKMKRNGDDKWKIDLNDYQTEQYMNGFIKTR</sequence>